<organism evidence="2 3">
    <name type="scientific">Brucella thiophenivorans</name>
    <dbReference type="NCBI Taxonomy" id="571255"/>
    <lineage>
        <taxon>Bacteria</taxon>
        <taxon>Pseudomonadati</taxon>
        <taxon>Pseudomonadota</taxon>
        <taxon>Alphaproteobacteria</taxon>
        <taxon>Hyphomicrobiales</taxon>
        <taxon>Brucellaceae</taxon>
        <taxon>Brucella/Ochrobactrum group</taxon>
        <taxon>Brucella</taxon>
    </lineage>
</organism>
<dbReference type="Proteomes" id="UP000215590">
    <property type="component" value="Unassembled WGS sequence"/>
</dbReference>
<dbReference type="RefSeq" id="WP_169717291.1">
    <property type="nucleotide sequence ID" value="NZ_JBHEEK010000028.1"/>
</dbReference>
<dbReference type="Pfam" id="PF21221">
    <property type="entry name" value="B_lactamase-like_C"/>
    <property type="match status" value="1"/>
</dbReference>
<dbReference type="SMART" id="SM00849">
    <property type="entry name" value="Lactamase_B"/>
    <property type="match status" value="1"/>
</dbReference>
<gene>
    <name evidence="2" type="ORF">CEV31_0035</name>
</gene>
<dbReference type="InterPro" id="IPR048933">
    <property type="entry name" value="B_lactamase-like_C"/>
</dbReference>
<evidence type="ECO:0000313" key="3">
    <source>
        <dbReference type="Proteomes" id="UP000215590"/>
    </source>
</evidence>
<dbReference type="Gene3D" id="1.10.10.10">
    <property type="entry name" value="Winged helix-like DNA-binding domain superfamily/Winged helix DNA-binding domain"/>
    <property type="match status" value="1"/>
</dbReference>
<dbReference type="InterPro" id="IPR050662">
    <property type="entry name" value="Sec-metab_biosynth-thioest"/>
</dbReference>
<dbReference type="PANTHER" id="PTHR23131:SF4">
    <property type="entry name" value="METALLO-BETA-LACTAMASE SUPERFAMILY POTEIN"/>
    <property type="match status" value="1"/>
</dbReference>
<protein>
    <submittedName>
        <fullName evidence="2">Metallo-beta-lactamase superfamily protein</fullName>
    </submittedName>
</protein>
<comment type="caution">
    <text evidence="2">The sequence shown here is derived from an EMBL/GenBank/DDBJ whole genome shotgun (WGS) entry which is preliminary data.</text>
</comment>
<reference evidence="2 3" key="1">
    <citation type="submission" date="2017-07" db="EMBL/GenBank/DDBJ databases">
        <title>Phylogenetic study on the rhizospheric bacterium Ochrobactrum sp. A44.</title>
        <authorList>
            <person name="Krzyzanowska D.M."/>
            <person name="Ossowicki A."/>
            <person name="Rajewska M."/>
            <person name="Maciag T."/>
            <person name="Kaczynski Z."/>
            <person name="Czerwicka M."/>
            <person name="Jafra S."/>
        </authorList>
    </citation>
    <scope>NUCLEOTIDE SEQUENCE [LARGE SCALE GENOMIC DNA]</scope>
    <source>
        <strain evidence="2 3">DSM 7216</strain>
    </source>
</reference>
<evidence type="ECO:0000259" key="1">
    <source>
        <dbReference type="SMART" id="SM00849"/>
    </source>
</evidence>
<name>A0A256G8Q6_9HYPH</name>
<dbReference type="AlphaFoldDB" id="A0A256G8Q6"/>
<dbReference type="SUPFAM" id="SSF56281">
    <property type="entry name" value="Metallo-hydrolase/oxidoreductase"/>
    <property type="match status" value="1"/>
</dbReference>
<dbReference type="EMBL" id="NNRJ01000001">
    <property type="protein sequence ID" value="OYR23326.1"/>
    <property type="molecule type" value="Genomic_DNA"/>
</dbReference>
<dbReference type="Pfam" id="PF00753">
    <property type="entry name" value="Lactamase_B"/>
    <property type="match status" value="1"/>
</dbReference>
<dbReference type="InterPro" id="IPR001279">
    <property type="entry name" value="Metallo-B-lactamas"/>
</dbReference>
<accession>A0A256G8Q6</accession>
<dbReference type="InterPro" id="IPR036866">
    <property type="entry name" value="RibonucZ/Hydroxyglut_hydro"/>
</dbReference>
<keyword evidence="3" id="KW-1185">Reference proteome</keyword>
<dbReference type="InterPro" id="IPR036388">
    <property type="entry name" value="WH-like_DNA-bd_sf"/>
</dbReference>
<dbReference type="PANTHER" id="PTHR23131">
    <property type="entry name" value="ENDORIBONUCLEASE LACTB2"/>
    <property type="match status" value="1"/>
</dbReference>
<feature type="domain" description="Metallo-beta-lactamase" evidence="1">
    <location>
        <begin position="31"/>
        <end position="247"/>
    </location>
</feature>
<dbReference type="Gene3D" id="3.60.15.10">
    <property type="entry name" value="Ribonuclease Z/Hydroxyacylglutathione hydrolase-like"/>
    <property type="match status" value="1"/>
</dbReference>
<proteinExistence type="predicted"/>
<evidence type="ECO:0000313" key="2">
    <source>
        <dbReference type="EMBL" id="OYR23326.1"/>
    </source>
</evidence>
<sequence>MIERILEIRPTEVATGIYRLSVPVPFIGLGQVNIWLLEDDEGFAMIDCGVSNSETRRVIEDAWAYLFPRRSLTRFIVTHFHPDHVGNAGFVSSRWNVRPQMTLMEWMAANVAQSGLYSDDVELRTSFFRQNGASAEQLSRFLAETHLYHSNVSLPDSFDRIRAGDSLSIGWRCWTVLTGRGHSPDLVMLYSSTDDILIAGDQLLPKITPNISVWPWEPLADPLSEFLESLQRLAEITTSRTLVLPSHRDPFEDAPSRVHEIVGHHANRLVQVRSLLDEGPSTAAAMLGSLFRPNLDGHQFSFAMGEALAHLNHLTFKGLVNRRAGFDGTISYSLS</sequence>